<evidence type="ECO:0000256" key="1">
    <source>
        <dbReference type="SAM" id="Phobius"/>
    </source>
</evidence>
<feature type="transmembrane region" description="Helical" evidence="1">
    <location>
        <begin position="78"/>
        <end position="98"/>
    </location>
</feature>
<evidence type="ECO:0000313" key="3">
    <source>
        <dbReference type="Proteomes" id="UP000745577"/>
    </source>
</evidence>
<proteinExistence type="predicted"/>
<keyword evidence="1" id="KW-1133">Transmembrane helix</keyword>
<evidence type="ECO:0000313" key="2">
    <source>
        <dbReference type="EMBL" id="MCA9379720.1"/>
    </source>
</evidence>
<feature type="transmembrane region" description="Helical" evidence="1">
    <location>
        <begin position="48"/>
        <end position="71"/>
    </location>
</feature>
<keyword evidence="1" id="KW-0472">Membrane</keyword>
<accession>A0A955I623</accession>
<dbReference type="EMBL" id="JAGQLL010000008">
    <property type="protein sequence ID" value="MCA9379720.1"/>
    <property type="molecule type" value="Genomic_DNA"/>
</dbReference>
<reference evidence="2" key="2">
    <citation type="journal article" date="2021" name="Microbiome">
        <title>Successional dynamics and alternative stable states in a saline activated sludge microbial community over 9 years.</title>
        <authorList>
            <person name="Wang Y."/>
            <person name="Ye J."/>
            <person name="Ju F."/>
            <person name="Liu L."/>
            <person name="Boyd J.A."/>
            <person name="Deng Y."/>
            <person name="Parks D.H."/>
            <person name="Jiang X."/>
            <person name="Yin X."/>
            <person name="Woodcroft B.J."/>
            <person name="Tyson G.W."/>
            <person name="Hugenholtz P."/>
            <person name="Polz M.F."/>
            <person name="Zhang T."/>
        </authorList>
    </citation>
    <scope>NUCLEOTIDE SEQUENCE</scope>
    <source>
        <strain evidence="2">HKST-UBA15</strain>
    </source>
</reference>
<comment type="caution">
    <text evidence="2">The sequence shown here is derived from an EMBL/GenBank/DDBJ whole genome shotgun (WGS) entry which is preliminary data.</text>
</comment>
<organism evidence="2 3">
    <name type="scientific">Candidatus Dojkabacteria bacterium</name>
    <dbReference type="NCBI Taxonomy" id="2099670"/>
    <lineage>
        <taxon>Bacteria</taxon>
        <taxon>Candidatus Dojkabacteria</taxon>
    </lineage>
</organism>
<reference evidence="2" key="1">
    <citation type="submission" date="2020-04" db="EMBL/GenBank/DDBJ databases">
        <authorList>
            <person name="Zhang T."/>
        </authorList>
    </citation>
    <scope>NUCLEOTIDE SEQUENCE</scope>
    <source>
        <strain evidence="2">HKST-UBA15</strain>
    </source>
</reference>
<keyword evidence="1" id="KW-0812">Transmembrane</keyword>
<dbReference type="Proteomes" id="UP000745577">
    <property type="component" value="Unassembled WGS sequence"/>
</dbReference>
<feature type="transmembrane region" description="Helical" evidence="1">
    <location>
        <begin position="12"/>
        <end position="28"/>
    </location>
</feature>
<name>A0A955I623_9BACT</name>
<protein>
    <submittedName>
        <fullName evidence="2">Uncharacterized protein</fullName>
    </submittedName>
</protein>
<gene>
    <name evidence="2" type="ORF">KC675_00925</name>
</gene>
<dbReference type="AlphaFoldDB" id="A0A955I623"/>
<sequence length="117" mass="13264">MKITINKNRQIAIILGIAYIFLIIYAILEETGFFGPDIGVLKSLQNSGFTRAMFLDIGILATLVAFWVLLTGKEKYRIFFAFAILFVGSFALLPYLIIEFWKDNISLGNYSKARVKT</sequence>